<dbReference type="Proteomes" id="UP001213799">
    <property type="component" value="Unassembled WGS sequence"/>
</dbReference>
<protein>
    <submittedName>
        <fullName evidence="1">BTB/POZ protein</fullName>
    </submittedName>
</protein>
<gene>
    <name evidence="1" type="ORF">N7537_002686</name>
</gene>
<sequence length="247" mass="27719">MSGDISGFKHVMPRLASTRGINSLTWKSFVNESLSNLTRLLFAPSQATSRAQSVAEDNPETIERVLSFLYLREYNEAPNPEDKSNDTEPKEIPLNNIEVFITADKFGIEPLKSLATQKFSRWATANWNSLVFPDVAHEVMNSVPSHESSLREIIVDVISTHITDLIERPEILHLLDSFGCLGSLTIANLVQNGLVKHPKENDVFKIFTQKLISFAECRKCCTPFDVGLKFIEYETGVFRCASCGARH</sequence>
<dbReference type="GeneID" id="81583986"/>
<evidence type="ECO:0000313" key="2">
    <source>
        <dbReference type="Proteomes" id="UP001213799"/>
    </source>
</evidence>
<proteinExistence type="predicted"/>
<dbReference type="InterPro" id="IPR011333">
    <property type="entry name" value="SKP1/BTB/POZ_sf"/>
</dbReference>
<accession>A0AAD6EHS6</accession>
<dbReference type="PANTHER" id="PTHR47843">
    <property type="entry name" value="BTB DOMAIN-CONTAINING PROTEIN-RELATED"/>
    <property type="match status" value="1"/>
</dbReference>
<keyword evidence="2" id="KW-1185">Reference proteome</keyword>
<comment type="caution">
    <text evidence="1">The sequence shown here is derived from an EMBL/GenBank/DDBJ whole genome shotgun (WGS) entry which is preliminary data.</text>
</comment>
<evidence type="ECO:0000313" key="1">
    <source>
        <dbReference type="EMBL" id="KAJ5617572.1"/>
    </source>
</evidence>
<dbReference type="RefSeq" id="XP_056758739.1">
    <property type="nucleotide sequence ID" value="XM_056893744.1"/>
</dbReference>
<reference evidence="1" key="2">
    <citation type="submission" date="2023-01" db="EMBL/GenBank/DDBJ databases">
        <authorList>
            <person name="Petersen C."/>
        </authorList>
    </citation>
    <scope>NUCLEOTIDE SEQUENCE</scope>
    <source>
        <strain evidence="1">IBT 12815</strain>
    </source>
</reference>
<reference evidence="1" key="1">
    <citation type="journal article" date="2023" name="IMA Fungus">
        <title>Comparative genomic study of the Penicillium genus elucidates a diverse pangenome and 15 lateral gene transfer events.</title>
        <authorList>
            <person name="Petersen C."/>
            <person name="Sorensen T."/>
            <person name="Nielsen M.R."/>
            <person name="Sondergaard T.E."/>
            <person name="Sorensen J.L."/>
            <person name="Fitzpatrick D.A."/>
            <person name="Frisvad J.C."/>
            <person name="Nielsen K.L."/>
        </authorList>
    </citation>
    <scope>NUCLEOTIDE SEQUENCE</scope>
    <source>
        <strain evidence="1">IBT 12815</strain>
    </source>
</reference>
<dbReference type="EMBL" id="JAQJAE010000001">
    <property type="protein sequence ID" value="KAJ5617572.1"/>
    <property type="molecule type" value="Genomic_DNA"/>
</dbReference>
<dbReference type="Gene3D" id="3.30.710.10">
    <property type="entry name" value="Potassium Channel Kv1.1, Chain A"/>
    <property type="match status" value="1"/>
</dbReference>
<dbReference type="PANTHER" id="PTHR47843:SF5">
    <property type="entry name" value="BTB_POZ DOMAIN PROTEIN"/>
    <property type="match status" value="1"/>
</dbReference>
<organism evidence="1 2">
    <name type="scientific">Penicillium hordei</name>
    <dbReference type="NCBI Taxonomy" id="40994"/>
    <lineage>
        <taxon>Eukaryota</taxon>
        <taxon>Fungi</taxon>
        <taxon>Dikarya</taxon>
        <taxon>Ascomycota</taxon>
        <taxon>Pezizomycotina</taxon>
        <taxon>Eurotiomycetes</taxon>
        <taxon>Eurotiomycetidae</taxon>
        <taxon>Eurotiales</taxon>
        <taxon>Aspergillaceae</taxon>
        <taxon>Penicillium</taxon>
    </lineage>
</organism>
<dbReference type="AlphaFoldDB" id="A0AAD6EHS6"/>
<name>A0AAD6EHS6_9EURO</name>